<feature type="chain" id="PRO_5042561721" evidence="1">
    <location>
        <begin position="20"/>
        <end position="223"/>
    </location>
</feature>
<evidence type="ECO:0000313" key="3">
    <source>
        <dbReference type="Proteomes" id="UP001295740"/>
    </source>
</evidence>
<keyword evidence="1" id="KW-0732">Signal</keyword>
<dbReference type="EMBL" id="CAUWAG010000006">
    <property type="protein sequence ID" value="CAJ2503887.1"/>
    <property type="molecule type" value="Genomic_DNA"/>
</dbReference>
<evidence type="ECO:0000256" key="1">
    <source>
        <dbReference type="SAM" id="SignalP"/>
    </source>
</evidence>
<feature type="signal peptide" evidence="1">
    <location>
        <begin position="1"/>
        <end position="19"/>
    </location>
</feature>
<proteinExistence type="predicted"/>
<comment type="caution">
    <text evidence="2">The sequence shown here is derived from an EMBL/GenBank/DDBJ whole genome shotgun (WGS) entry which is preliminary data.</text>
</comment>
<keyword evidence="3" id="KW-1185">Reference proteome</keyword>
<organism evidence="2 3">
    <name type="scientific">Anthostomella pinea</name>
    <dbReference type="NCBI Taxonomy" id="933095"/>
    <lineage>
        <taxon>Eukaryota</taxon>
        <taxon>Fungi</taxon>
        <taxon>Dikarya</taxon>
        <taxon>Ascomycota</taxon>
        <taxon>Pezizomycotina</taxon>
        <taxon>Sordariomycetes</taxon>
        <taxon>Xylariomycetidae</taxon>
        <taxon>Xylariales</taxon>
        <taxon>Xylariaceae</taxon>
        <taxon>Anthostomella</taxon>
    </lineage>
</organism>
<accession>A0AAI8YGM2</accession>
<dbReference type="Proteomes" id="UP001295740">
    <property type="component" value="Unassembled WGS sequence"/>
</dbReference>
<sequence>MYYQLAAITLLVGALGVDGAPPRLVPRQNSNASGCLYGSDFPAESEWLPFETLFDNWTPTFTAQGDTAGEVATMKKALQLYAGEGNFNPTFATAIIIQETFGNTARACGDGGASCGVMQVKGGPSSCVGQAHPCPDDTISNMIQCGTVGCAGATGTNIKACRQSSWGATARCYNTGSVPDPSNLWSAPWGTPAYVNIIGNILTGGVASTTARDQLMADCTPRS</sequence>
<reference evidence="2" key="1">
    <citation type="submission" date="2023-10" db="EMBL/GenBank/DDBJ databases">
        <authorList>
            <person name="Hackl T."/>
        </authorList>
    </citation>
    <scope>NUCLEOTIDE SEQUENCE</scope>
</reference>
<evidence type="ECO:0000313" key="2">
    <source>
        <dbReference type="EMBL" id="CAJ2503887.1"/>
    </source>
</evidence>
<protein>
    <submittedName>
        <fullName evidence="2">Uu.00g112810.m01.CDS01</fullName>
    </submittedName>
</protein>
<gene>
    <name evidence="2" type="ORF">KHLLAP_LOCUS4355</name>
</gene>
<name>A0AAI8YGM2_9PEZI</name>
<dbReference type="AlphaFoldDB" id="A0AAI8YGM2"/>